<sequence length="280" mass="31959">MKKTENKLPICFLITPIGSTDSIDRNRVNQWQKLIYRPAVKGKYKIVRSDIISTPGLITKQIIDNILDAELVIIDFTPSGSYLTPNPNVMYEAAIRHIAKKPVIHITPENTVIPFDIKDFRSIRYSQEDLEYPKKLRDAIKRAIKDINSHDYKTPDIIGHTFDLERIVADPEKFIQILKEKLFANEQKRIQFQNAINYGTSSVSNASLSDRTFFGSSSLTYNLSDTHLCPQCGAIATAVDYLSDHSHTHTQHANAQTSYGVAIERKRQYRCTNCGFLFYI</sequence>
<evidence type="ECO:0000313" key="2">
    <source>
        <dbReference type="Proteomes" id="UP000177026"/>
    </source>
</evidence>
<dbReference type="Proteomes" id="UP000177026">
    <property type="component" value="Unassembled WGS sequence"/>
</dbReference>
<reference evidence="1 2" key="1">
    <citation type="journal article" date="2016" name="Nat. Commun.">
        <title>Thousands of microbial genomes shed light on interconnected biogeochemical processes in an aquifer system.</title>
        <authorList>
            <person name="Anantharaman K."/>
            <person name="Brown C.T."/>
            <person name="Hug L.A."/>
            <person name="Sharon I."/>
            <person name="Castelle C.J."/>
            <person name="Probst A.J."/>
            <person name="Thomas B.C."/>
            <person name="Singh A."/>
            <person name="Wilkins M.J."/>
            <person name="Karaoz U."/>
            <person name="Brodie E.L."/>
            <person name="Williams K.H."/>
            <person name="Hubbard S.S."/>
            <person name="Banfield J.F."/>
        </authorList>
    </citation>
    <scope>NUCLEOTIDE SEQUENCE [LARGE SCALE GENOMIC DNA]</scope>
</reference>
<protein>
    <submittedName>
        <fullName evidence="1">Uncharacterized protein</fullName>
    </submittedName>
</protein>
<comment type="caution">
    <text evidence="1">The sequence shown here is derived from an EMBL/GenBank/DDBJ whole genome shotgun (WGS) entry which is preliminary data.</text>
</comment>
<evidence type="ECO:0000313" key="1">
    <source>
        <dbReference type="EMBL" id="OGK17758.1"/>
    </source>
</evidence>
<dbReference type="AlphaFoldDB" id="A0A1F7GFP1"/>
<gene>
    <name evidence="1" type="ORF">A2866_02150</name>
</gene>
<dbReference type="EMBL" id="MFZI01000080">
    <property type="protein sequence ID" value="OGK17758.1"/>
    <property type="molecule type" value="Genomic_DNA"/>
</dbReference>
<accession>A0A1F7GFP1</accession>
<proteinExistence type="predicted"/>
<name>A0A1F7GFP1_9BACT</name>
<organism evidence="1 2">
    <name type="scientific">Candidatus Roizmanbacteria bacterium RIFCSPHIGHO2_01_FULL_39_8</name>
    <dbReference type="NCBI Taxonomy" id="1802033"/>
    <lineage>
        <taxon>Bacteria</taxon>
        <taxon>Candidatus Roizmaniibacteriota</taxon>
    </lineage>
</organism>